<comment type="caution">
    <text evidence="2">The sequence shown here is derived from an EMBL/GenBank/DDBJ whole genome shotgun (WGS) entry which is preliminary data.</text>
</comment>
<sequence length="161" mass="17535">MWSASPPEHTGSCCAFAEGLCRRVLLYRAPGGGRPARWHWDPGPTETPTSSPLAQSVSLSTESSCVEEILREMTHSWPPPLTAIHTPGKAEQTKFPIPSKDSQHLTSGYNGQKRCNVPGNKTATKPVPQKSMLEDDLKLSSDEDESEQAADKTKPRSAPLK</sequence>
<proteinExistence type="predicted"/>
<dbReference type="Pfam" id="PF05110">
    <property type="entry name" value="AF-4"/>
    <property type="match status" value="1"/>
</dbReference>
<name>A0AAD7WE04_9TELE</name>
<dbReference type="InterPro" id="IPR007797">
    <property type="entry name" value="AF4/FMR2"/>
</dbReference>
<dbReference type="AlphaFoldDB" id="A0AAD7WE04"/>
<accession>A0AAD7WE04</accession>
<feature type="region of interest" description="Disordered" evidence="1">
    <location>
        <begin position="76"/>
        <end position="161"/>
    </location>
</feature>
<dbReference type="GO" id="GO:0043484">
    <property type="term" value="P:regulation of RNA splicing"/>
    <property type="evidence" value="ECO:0007669"/>
    <property type="project" value="TreeGrafter"/>
</dbReference>
<dbReference type="EMBL" id="JAINUG010000135">
    <property type="protein sequence ID" value="KAJ8393656.1"/>
    <property type="molecule type" value="Genomic_DNA"/>
</dbReference>
<dbReference type="GO" id="GO:0002151">
    <property type="term" value="F:G-quadruplex RNA binding"/>
    <property type="evidence" value="ECO:0007669"/>
    <property type="project" value="TreeGrafter"/>
</dbReference>
<dbReference type="GO" id="GO:0016607">
    <property type="term" value="C:nuclear speck"/>
    <property type="evidence" value="ECO:0007669"/>
    <property type="project" value="TreeGrafter"/>
</dbReference>
<gene>
    <name evidence="2" type="ORF">AAFF_G00058750</name>
</gene>
<protein>
    <submittedName>
        <fullName evidence="2">Uncharacterized protein</fullName>
    </submittedName>
</protein>
<evidence type="ECO:0000313" key="3">
    <source>
        <dbReference type="Proteomes" id="UP001221898"/>
    </source>
</evidence>
<reference evidence="2" key="1">
    <citation type="journal article" date="2023" name="Science">
        <title>Genome structures resolve the early diversification of teleost fishes.</title>
        <authorList>
            <person name="Parey E."/>
            <person name="Louis A."/>
            <person name="Montfort J."/>
            <person name="Bouchez O."/>
            <person name="Roques C."/>
            <person name="Iampietro C."/>
            <person name="Lluch J."/>
            <person name="Castinel A."/>
            <person name="Donnadieu C."/>
            <person name="Desvignes T."/>
            <person name="Floi Bucao C."/>
            <person name="Jouanno E."/>
            <person name="Wen M."/>
            <person name="Mejri S."/>
            <person name="Dirks R."/>
            <person name="Jansen H."/>
            <person name="Henkel C."/>
            <person name="Chen W.J."/>
            <person name="Zahm M."/>
            <person name="Cabau C."/>
            <person name="Klopp C."/>
            <person name="Thompson A.W."/>
            <person name="Robinson-Rechavi M."/>
            <person name="Braasch I."/>
            <person name="Lecointre G."/>
            <person name="Bobe J."/>
            <person name="Postlethwait J.H."/>
            <person name="Berthelot C."/>
            <person name="Roest Crollius H."/>
            <person name="Guiguen Y."/>
        </authorList>
    </citation>
    <scope>NUCLEOTIDE SEQUENCE</scope>
    <source>
        <strain evidence="2">NC1722</strain>
    </source>
</reference>
<evidence type="ECO:0000256" key="1">
    <source>
        <dbReference type="SAM" id="MobiDB-lite"/>
    </source>
</evidence>
<dbReference type="Proteomes" id="UP001221898">
    <property type="component" value="Unassembled WGS sequence"/>
</dbReference>
<feature type="region of interest" description="Disordered" evidence="1">
    <location>
        <begin position="32"/>
        <end position="58"/>
    </location>
</feature>
<dbReference type="PANTHER" id="PTHR10528:SF18">
    <property type="entry name" value="AF4_FMR2 FAMILY MEMBER 2"/>
    <property type="match status" value="1"/>
</dbReference>
<organism evidence="2 3">
    <name type="scientific">Aldrovandia affinis</name>
    <dbReference type="NCBI Taxonomy" id="143900"/>
    <lineage>
        <taxon>Eukaryota</taxon>
        <taxon>Metazoa</taxon>
        <taxon>Chordata</taxon>
        <taxon>Craniata</taxon>
        <taxon>Vertebrata</taxon>
        <taxon>Euteleostomi</taxon>
        <taxon>Actinopterygii</taxon>
        <taxon>Neopterygii</taxon>
        <taxon>Teleostei</taxon>
        <taxon>Notacanthiformes</taxon>
        <taxon>Halosauridae</taxon>
        <taxon>Aldrovandia</taxon>
    </lineage>
</organism>
<keyword evidence="3" id="KW-1185">Reference proteome</keyword>
<feature type="compositionally biased region" description="Polar residues" evidence="1">
    <location>
        <begin position="46"/>
        <end position="58"/>
    </location>
</feature>
<evidence type="ECO:0000313" key="2">
    <source>
        <dbReference type="EMBL" id="KAJ8393656.1"/>
    </source>
</evidence>
<feature type="compositionally biased region" description="Basic and acidic residues" evidence="1">
    <location>
        <begin position="132"/>
        <end position="141"/>
    </location>
</feature>
<dbReference type="PANTHER" id="PTHR10528">
    <property type="entry name" value="AF4/FMR2 FAMILY MEMBER"/>
    <property type="match status" value="1"/>
</dbReference>